<dbReference type="CDD" id="cd19920">
    <property type="entry name" value="REC_PA4781-like"/>
    <property type="match status" value="1"/>
</dbReference>
<dbReference type="InterPro" id="IPR018297">
    <property type="entry name" value="A/G_cyclase_CS"/>
</dbReference>
<dbReference type="GO" id="GO:0000160">
    <property type="term" value="P:phosphorelay signal transduction system"/>
    <property type="evidence" value="ECO:0007669"/>
    <property type="project" value="InterPro"/>
</dbReference>
<feature type="domain" description="Guanylate cyclase" evidence="25">
    <location>
        <begin position="493"/>
        <end position="620"/>
    </location>
</feature>
<dbReference type="PROSITE" id="PS50112">
    <property type="entry name" value="PAS"/>
    <property type="match status" value="1"/>
</dbReference>
<dbReference type="Gene3D" id="3.30.450.40">
    <property type="match status" value="1"/>
</dbReference>
<dbReference type="NCBIfam" id="TIGR00229">
    <property type="entry name" value="sensory_box"/>
    <property type="match status" value="1"/>
</dbReference>
<dbReference type="Gene3D" id="3.30.450.20">
    <property type="entry name" value="PAS domain"/>
    <property type="match status" value="1"/>
</dbReference>
<dbReference type="PROSITE" id="PS50125">
    <property type="entry name" value="GUANYLATE_CYCLASE_2"/>
    <property type="match status" value="1"/>
</dbReference>
<keyword evidence="9" id="KW-0418">Kinase</keyword>
<keyword evidence="13" id="KW-0115">cAMP biosynthesis</keyword>
<accession>A0A6J4THV8</accession>
<dbReference type="Pfam" id="PF13426">
    <property type="entry name" value="PAS_9"/>
    <property type="match status" value="1"/>
</dbReference>
<dbReference type="InterPro" id="IPR003018">
    <property type="entry name" value="GAF"/>
</dbReference>
<keyword evidence="8" id="KW-0547">Nucleotide-binding</keyword>
<evidence type="ECO:0000256" key="4">
    <source>
        <dbReference type="ARBA" id="ARBA00021420"/>
    </source>
</evidence>
<dbReference type="InterPro" id="IPR000700">
    <property type="entry name" value="PAS-assoc_C"/>
</dbReference>
<dbReference type="InterPro" id="IPR029016">
    <property type="entry name" value="GAF-like_dom_sf"/>
</dbReference>
<evidence type="ECO:0000256" key="2">
    <source>
        <dbReference type="ARBA" id="ARBA00004370"/>
    </source>
</evidence>
<evidence type="ECO:0000256" key="5">
    <source>
        <dbReference type="ARBA" id="ARBA00022679"/>
    </source>
</evidence>
<evidence type="ECO:0000256" key="12">
    <source>
        <dbReference type="ARBA" id="ARBA00022989"/>
    </source>
</evidence>
<evidence type="ECO:0000256" key="15">
    <source>
        <dbReference type="ARBA" id="ARBA00023239"/>
    </source>
</evidence>
<evidence type="ECO:0000256" key="14">
    <source>
        <dbReference type="ARBA" id="ARBA00023136"/>
    </source>
</evidence>
<dbReference type="PANTHER" id="PTHR11920">
    <property type="entry name" value="GUANYLYL CYCLASE"/>
    <property type="match status" value="1"/>
</dbReference>
<evidence type="ECO:0000256" key="1">
    <source>
        <dbReference type="ARBA" id="ARBA00001593"/>
    </source>
</evidence>
<evidence type="ECO:0000313" key="26">
    <source>
        <dbReference type="EMBL" id="CAA9523839.1"/>
    </source>
</evidence>
<comment type="subcellular location">
    <subcellularLocation>
        <location evidence="2">Membrane</location>
    </subcellularLocation>
</comment>
<dbReference type="EMBL" id="CADCVN010001208">
    <property type="protein sequence ID" value="CAA9523839.1"/>
    <property type="molecule type" value="Genomic_DNA"/>
</dbReference>
<dbReference type="AlphaFoldDB" id="A0A6J4THV8"/>
<dbReference type="InterPro" id="IPR011006">
    <property type="entry name" value="CheY-like_superfamily"/>
</dbReference>
<keyword evidence="5" id="KW-0808">Transferase</keyword>
<dbReference type="SMART" id="SM00065">
    <property type="entry name" value="GAF"/>
    <property type="match status" value="1"/>
</dbReference>
<evidence type="ECO:0000259" key="23">
    <source>
        <dbReference type="PROSITE" id="PS50112"/>
    </source>
</evidence>
<dbReference type="GO" id="GO:0016301">
    <property type="term" value="F:kinase activity"/>
    <property type="evidence" value="ECO:0007669"/>
    <property type="project" value="UniProtKB-KW"/>
</dbReference>
<protein>
    <recommendedName>
        <fullName evidence="4">Adenylate cyclase</fullName>
        <ecNumber evidence="3">4.6.1.1</ecNumber>
    </recommendedName>
    <alternativeName>
        <fullName evidence="16">ATP pyrophosphate-lyase</fullName>
    </alternativeName>
    <alternativeName>
        <fullName evidence="17">Adenylyl cyclase</fullName>
    </alternativeName>
</protein>
<evidence type="ECO:0000256" key="3">
    <source>
        <dbReference type="ARBA" id="ARBA00012201"/>
    </source>
</evidence>
<dbReference type="Gene3D" id="3.30.70.1230">
    <property type="entry name" value="Nucleotide cyclase"/>
    <property type="match status" value="1"/>
</dbReference>
<evidence type="ECO:0000256" key="21">
    <source>
        <dbReference type="SAM" id="Coils"/>
    </source>
</evidence>
<dbReference type="Pfam" id="PF13185">
    <property type="entry name" value="GAF_2"/>
    <property type="match status" value="1"/>
</dbReference>
<dbReference type="InterPro" id="IPR050401">
    <property type="entry name" value="Cyclic_nucleotide_synthase"/>
</dbReference>
<evidence type="ECO:0000256" key="19">
    <source>
        <dbReference type="PROSITE-ProRule" id="PRU00169"/>
    </source>
</evidence>
<dbReference type="Pfam" id="PF00072">
    <property type="entry name" value="Response_reg"/>
    <property type="match status" value="1"/>
</dbReference>
<dbReference type="GO" id="GO:0005886">
    <property type="term" value="C:plasma membrane"/>
    <property type="evidence" value="ECO:0007669"/>
    <property type="project" value="UniProtKB-ARBA"/>
</dbReference>
<dbReference type="Gene3D" id="3.40.50.2300">
    <property type="match status" value="1"/>
</dbReference>
<evidence type="ECO:0000259" key="24">
    <source>
        <dbReference type="PROSITE" id="PS50113"/>
    </source>
</evidence>
<evidence type="ECO:0000256" key="20">
    <source>
        <dbReference type="RuleBase" id="RU000405"/>
    </source>
</evidence>
<evidence type="ECO:0000259" key="25">
    <source>
        <dbReference type="PROSITE" id="PS50125"/>
    </source>
</evidence>
<dbReference type="SMART" id="SM00044">
    <property type="entry name" value="CYCc"/>
    <property type="match status" value="1"/>
</dbReference>
<dbReference type="GO" id="GO:0004016">
    <property type="term" value="F:adenylate cyclase activity"/>
    <property type="evidence" value="ECO:0007669"/>
    <property type="project" value="UniProtKB-EC"/>
</dbReference>
<feature type="domain" description="PAS" evidence="23">
    <location>
        <begin position="330"/>
        <end position="371"/>
    </location>
</feature>
<evidence type="ECO:0000256" key="6">
    <source>
        <dbReference type="ARBA" id="ARBA00022692"/>
    </source>
</evidence>
<comment type="catalytic activity">
    <reaction evidence="1">
        <text>ATP = 3',5'-cyclic AMP + diphosphate</text>
        <dbReference type="Rhea" id="RHEA:15389"/>
        <dbReference type="ChEBI" id="CHEBI:30616"/>
        <dbReference type="ChEBI" id="CHEBI:33019"/>
        <dbReference type="ChEBI" id="CHEBI:58165"/>
        <dbReference type="EC" id="4.6.1.1"/>
    </reaction>
</comment>
<keyword evidence="19" id="KW-0597">Phosphoprotein</keyword>
<dbReference type="PROSITE" id="PS00452">
    <property type="entry name" value="GUANYLATE_CYCLASE_1"/>
    <property type="match status" value="1"/>
</dbReference>
<dbReference type="GO" id="GO:0006171">
    <property type="term" value="P:cAMP biosynthetic process"/>
    <property type="evidence" value="ECO:0007669"/>
    <property type="project" value="UniProtKB-KW"/>
</dbReference>
<comment type="similarity">
    <text evidence="20">Belongs to the adenylyl cyclase class-4/guanylyl cyclase family.</text>
</comment>
<name>A0A6J4THV8_9BACT</name>
<keyword evidence="15 20" id="KW-0456">Lyase</keyword>
<dbReference type="GO" id="GO:0005524">
    <property type="term" value="F:ATP binding"/>
    <property type="evidence" value="ECO:0007669"/>
    <property type="project" value="UniProtKB-KW"/>
</dbReference>
<dbReference type="SUPFAM" id="SSF55785">
    <property type="entry name" value="PYP-like sensor domain (PAS domain)"/>
    <property type="match status" value="1"/>
</dbReference>
<dbReference type="InterPro" id="IPR029787">
    <property type="entry name" value="Nucleotide_cyclase"/>
</dbReference>
<dbReference type="SUPFAM" id="SSF55781">
    <property type="entry name" value="GAF domain-like"/>
    <property type="match status" value="1"/>
</dbReference>
<keyword evidence="10" id="KW-0067">ATP-binding</keyword>
<dbReference type="PROSITE" id="PS50113">
    <property type="entry name" value="PAC"/>
    <property type="match status" value="1"/>
</dbReference>
<dbReference type="SUPFAM" id="SSF55073">
    <property type="entry name" value="Nucleotide cyclase"/>
    <property type="match status" value="1"/>
</dbReference>
<evidence type="ECO:0000256" key="13">
    <source>
        <dbReference type="ARBA" id="ARBA00022998"/>
    </source>
</evidence>
<keyword evidence="7" id="KW-0479">Metal-binding</keyword>
<dbReference type="CDD" id="cd07302">
    <property type="entry name" value="CHD"/>
    <property type="match status" value="1"/>
</dbReference>
<feature type="domain" description="PAC" evidence="24">
    <location>
        <begin position="405"/>
        <end position="457"/>
    </location>
</feature>
<evidence type="ECO:0000256" key="16">
    <source>
        <dbReference type="ARBA" id="ARBA00032597"/>
    </source>
</evidence>
<dbReference type="Pfam" id="PF00211">
    <property type="entry name" value="Guanylate_cyc"/>
    <property type="match status" value="1"/>
</dbReference>
<evidence type="ECO:0000256" key="11">
    <source>
        <dbReference type="ARBA" id="ARBA00022842"/>
    </source>
</evidence>
<evidence type="ECO:0000256" key="7">
    <source>
        <dbReference type="ARBA" id="ARBA00022723"/>
    </source>
</evidence>
<dbReference type="SMART" id="SM00448">
    <property type="entry name" value="REC"/>
    <property type="match status" value="1"/>
</dbReference>
<dbReference type="CDD" id="cd00130">
    <property type="entry name" value="PAS"/>
    <property type="match status" value="1"/>
</dbReference>
<evidence type="ECO:0000256" key="17">
    <source>
        <dbReference type="ARBA" id="ARBA00032637"/>
    </source>
</evidence>
<dbReference type="InterPro" id="IPR035965">
    <property type="entry name" value="PAS-like_dom_sf"/>
</dbReference>
<dbReference type="FunFam" id="3.30.70.1230:FF:000033">
    <property type="entry name" value="Adenylate cyclase"/>
    <property type="match status" value="1"/>
</dbReference>
<dbReference type="GO" id="GO:0046872">
    <property type="term" value="F:metal ion binding"/>
    <property type="evidence" value="ECO:0007669"/>
    <property type="project" value="UniProtKB-KW"/>
</dbReference>
<comment type="subunit">
    <text evidence="18">Homodimer. Can also exist as monomer.</text>
</comment>
<dbReference type="PROSITE" id="PS50110">
    <property type="entry name" value="RESPONSE_REGULATORY"/>
    <property type="match status" value="1"/>
</dbReference>
<feature type="coiled-coil region" evidence="21">
    <location>
        <begin position="120"/>
        <end position="156"/>
    </location>
</feature>
<evidence type="ECO:0000259" key="22">
    <source>
        <dbReference type="PROSITE" id="PS50110"/>
    </source>
</evidence>
<evidence type="ECO:0000256" key="18">
    <source>
        <dbReference type="ARBA" id="ARBA00064436"/>
    </source>
</evidence>
<organism evidence="26">
    <name type="scientific">uncultured Segetibacter sp</name>
    <dbReference type="NCBI Taxonomy" id="481133"/>
    <lineage>
        <taxon>Bacteria</taxon>
        <taxon>Pseudomonadati</taxon>
        <taxon>Bacteroidota</taxon>
        <taxon>Chitinophagia</taxon>
        <taxon>Chitinophagales</taxon>
        <taxon>Chitinophagaceae</taxon>
        <taxon>Segetibacter</taxon>
        <taxon>environmental samples</taxon>
    </lineage>
</organism>
<dbReference type="InterPro" id="IPR000014">
    <property type="entry name" value="PAS"/>
</dbReference>
<keyword evidence="21" id="KW-0175">Coiled coil</keyword>
<proteinExistence type="inferred from homology"/>
<sequence>MNSQVSVDKGNILVVDDTPDNLRLLSTILQSHGYQVRTAINGKLALKGAIKFPPNLILLDINMPLMNGYEVCQELKNAPETANIPVIFISAFDQVIDKVKAFQVGGVDYITKPFQIEEVLVRIENQLNQQRLSRQLEEKNSRLSAEIAVRKRAEEEIFFLLSITQAIAEASDFYSVLSIILSSCCESINWDFGEAWMPNNERTVLTYAQSWSASNSGLEEFTQQSVATRFAPNVGLIGRVWSSKQPEWIEDVSLETEQVFLRSKIAEEAGLKASFAVPILVNEQVLLVLVFFKKTASPAQRHLVELVSASAAQLGSLIQRKQAEDALRIAEEKYHSIVENAVEGVFQSTPSGQYLSVNLALARIYGYDSPEDLIDSIKDISQEIYVDLNHEHNFIAAMKTDNKVKGFESMVRRKDGEVIWISENTRAVHDSEDKLLYYEGTVSEITERKLIQEALKFQQEESDRLLLNILPQPIVKQLQHLQIPIAEHFEEASVLFADIVGFTEFSNQKTPKELVSVLNIVFSKFDQLAQQYGLEKIKTIGDAYMVAGGLPINRPDHTEAIAKMALSMQAEMNNINLQIGEAFKIRIGINTGPVVAGVIGLSKFIYDLWGDTVNTASRMETTGIPGEIQVTTATYEQLKEQFIFKARGRVSIKGKGDMMTYLLLGKK</sequence>
<keyword evidence="12" id="KW-1133">Transmembrane helix</keyword>
<evidence type="ECO:0000256" key="9">
    <source>
        <dbReference type="ARBA" id="ARBA00022777"/>
    </source>
</evidence>
<evidence type="ECO:0000256" key="8">
    <source>
        <dbReference type="ARBA" id="ARBA00022741"/>
    </source>
</evidence>
<feature type="modified residue" description="4-aspartylphosphate" evidence="19">
    <location>
        <position position="60"/>
    </location>
</feature>
<gene>
    <name evidence="26" type="ORF">AVDCRST_MAG96-3073</name>
</gene>
<dbReference type="EC" id="4.6.1.1" evidence="3"/>
<keyword evidence="14" id="KW-0472">Membrane</keyword>
<dbReference type="InterPro" id="IPR001054">
    <property type="entry name" value="A/G_cyclase"/>
</dbReference>
<dbReference type="PANTHER" id="PTHR11920:SF335">
    <property type="entry name" value="GUANYLATE CYCLASE"/>
    <property type="match status" value="1"/>
</dbReference>
<dbReference type="SUPFAM" id="SSF52172">
    <property type="entry name" value="CheY-like"/>
    <property type="match status" value="1"/>
</dbReference>
<keyword evidence="6" id="KW-0812">Transmembrane</keyword>
<reference evidence="26" key="1">
    <citation type="submission" date="2020-02" db="EMBL/GenBank/DDBJ databases">
        <authorList>
            <person name="Meier V. D."/>
        </authorList>
    </citation>
    <scope>NUCLEOTIDE SEQUENCE</scope>
    <source>
        <strain evidence="26">AVDCRST_MAG96</strain>
    </source>
</reference>
<dbReference type="InterPro" id="IPR001789">
    <property type="entry name" value="Sig_transdc_resp-reg_receiver"/>
</dbReference>
<keyword evidence="11" id="KW-0460">Magnesium</keyword>
<feature type="domain" description="Response regulatory" evidence="22">
    <location>
        <begin position="11"/>
        <end position="127"/>
    </location>
</feature>
<evidence type="ECO:0000256" key="10">
    <source>
        <dbReference type="ARBA" id="ARBA00022840"/>
    </source>
</evidence>